<evidence type="ECO:0000256" key="6">
    <source>
        <dbReference type="PROSITE-ProRule" id="PRU00192"/>
    </source>
</evidence>
<comment type="similarity">
    <text evidence="2">Belongs to the EPS8 family.</text>
</comment>
<feature type="compositionally biased region" description="Polar residues" evidence="7">
    <location>
        <begin position="828"/>
        <end position="837"/>
    </location>
</feature>
<dbReference type="InterPro" id="IPR006020">
    <property type="entry name" value="PTB/PI_dom"/>
</dbReference>
<feature type="compositionally biased region" description="Basic and acidic residues" evidence="7">
    <location>
        <begin position="842"/>
        <end position="860"/>
    </location>
</feature>
<dbReference type="GeneID" id="100377331"/>
<feature type="compositionally biased region" description="Polar residues" evidence="7">
    <location>
        <begin position="574"/>
        <end position="583"/>
    </location>
</feature>
<dbReference type="PROSITE" id="PS50002">
    <property type="entry name" value="SH3"/>
    <property type="match status" value="1"/>
</dbReference>
<feature type="domain" description="PID" evidence="8">
    <location>
        <begin position="95"/>
        <end position="215"/>
    </location>
</feature>
<dbReference type="CDD" id="cd09540">
    <property type="entry name" value="SAM_EPS8-like"/>
    <property type="match status" value="1"/>
</dbReference>
<dbReference type="InterPro" id="IPR013625">
    <property type="entry name" value="PTB"/>
</dbReference>
<feature type="region of interest" description="Disordered" evidence="7">
    <location>
        <begin position="700"/>
        <end position="740"/>
    </location>
</feature>
<keyword evidence="3 6" id="KW-0728">SH3 domain</keyword>
<dbReference type="InterPro" id="IPR033928">
    <property type="entry name" value="EPS8_PTB"/>
</dbReference>
<dbReference type="InterPro" id="IPR035462">
    <property type="entry name" value="Eps8_SH3"/>
</dbReference>
<feature type="region of interest" description="Disordered" evidence="7">
    <location>
        <begin position="632"/>
        <end position="657"/>
    </location>
</feature>
<dbReference type="PANTHER" id="PTHR12287:SF23">
    <property type="entry name" value="AROUSER, ISOFORM A-RELATED"/>
    <property type="match status" value="1"/>
</dbReference>
<feature type="compositionally biased region" description="Pro residues" evidence="7">
    <location>
        <begin position="721"/>
        <end position="733"/>
    </location>
</feature>
<feature type="region of interest" description="Disordered" evidence="7">
    <location>
        <begin position="366"/>
        <end position="389"/>
    </location>
</feature>
<feature type="region of interest" description="Disordered" evidence="7">
    <location>
        <begin position="767"/>
        <end position="860"/>
    </location>
</feature>
<dbReference type="InterPro" id="IPR041418">
    <property type="entry name" value="SAM_3"/>
</dbReference>
<feature type="compositionally biased region" description="Pro residues" evidence="7">
    <location>
        <begin position="787"/>
        <end position="806"/>
    </location>
</feature>
<dbReference type="RefSeq" id="XP_006818811.1">
    <property type="nucleotide sequence ID" value="XM_006818748.1"/>
</dbReference>
<dbReference type="InterPro" id="IPR011993">
    <property type="entry name" value="PH-like_dom_sf"/>
</dbReference>
<dbReference type="InterPro" id="IPR013761">
    <property type="entry name" value="SAM/pointed_sf"/>
</dbReference>
<evidence type="ECO:0000313" key="11">
    <source>
        <dbReference type="RefSeq" id="XP_006818811.1"/>
    </source>
</evidence>
<evidence type="ECO:0000256" key="4">
    <source>
        <dbReference type="ARBA" id="ARBA00022490"/>
    </source>
</evidence>
<evidence type="ECO:0000256" key="3">
    <source>
        <dbReference type="ARBA" id="ARBA00022443"/>
    </source>
</evidence>
<dbReference type="InterPro" id="IPR001452">
    <property type="entry name" value="SH3_domain"/>
</dbReference>
<dbReference type="SMART" id="SM00326">
    <property type="entry name" value="SH3"/>
    <property type="match status" value="1"/>
</dbReference>
<dbReference type="CDD" id="cd11764">
    <property type="entry name" value="SH3_Eps8"/>
    <property type="match status" value="1"/>
</dbReference>
<dbReference type="SUPFAM" id="SSF47769">
    <property type="entry name" value="SAM/Pointed domain"/>
    <property type="match status" value="1"/>
</dbReference>
<dbReference type="Proteomes" id="UP000694865">
    <property type="component" value="Unplaced"/>
</dbReference>
<name>A0ABM0MFM0_SACKO</name>
<evidence type="ECO:0000259" key="9">
    <source>
        <dbReference type="PROSITE" id="PS50002"/>
    </source>
</evidence>
<feature type="region of interest" description="Disordered" evidence="7">
    <location>
        <begin position="572"/>
        <end position="591"/>
    </location>
</feature>
<keyword evidence="4" id="KW-0963">Cytoplasm</keyword>
<evidence type="ECO:0000256" key="5">
    <source>
        <dbReference type="ARBA" id="ARBA00022553"/>
    </source>
</evidence>
<feature type="compositionally biased region" description="Polar residues" evidence="7">
    <location>
        <begin position="239"/>
        <end position="251"/>
    </location>
</feature>
<dbReference type="Pfam" id="PF18016">
    <property type="entry name" value="SAM_3"/>
    <property type="match status" value="1"/>
</dbReference>
<sequence length="1009" mass="112960">MPVYAAKRHDPPMDMWDDSEYSQHSQASNHMGMPNGYGKQNGYVPNGYVSNGPTKGAVSAKDIYARRKQYTDARLRVHKPRRNATGNEGPEMPMFPVEHLATFSVDRKDAVLTVEDSIRKLKLMDAKGKIWSQEMTLQITDREIILVDNETQETLENFPLNTIIMTTAVINECNYNSVLVFSCKDHSQKTPDMHLFQCDHIQADVIAAELQSSMEYATGKNKQKRKKPQYGRPVPAVVSNHQSYQPNMRQASHTRREEMMIPPPPNEPAPSPPDESGNVRSKVLMYSQAQAQAQKVNGNSQGNPMRASGLVRQMSVSPRGPHDEDSVEMLAMRTERDVEILNHCFSDVEAFVAKLQKAADAFNELSKRRKTRKNKIKQPGDGVLQARSRPPSEDEYVDVFQKIKYAFNLLAKLKAHIHDPNSPELVHFMFTPLELIVQSCNGPELARSVLSPLLTVQAVELLRNCLTSREGELWVSLGTAWTTPKAAWPKDHYVAQYVPKFRDGWEPPVVHSSHIDSAREEISAAVAANAAAIARAEEVRRAQKEGEEHVFQFPPPSGANYSETYYARHIGNGRTRSNQSSSPTPGPHSAEPASVAAFKANVAKHVDRNKEAHARVKQQTEIDNGRLQYHQHQPVLPPSSQYQQHSPPTQSPREGRVVDAKYDFVARNQKELTIMAGEVLEVVDDSRMWWCVRNSSGQTGFVPSTILDPTHANTAASSRIPSPPPQSPPPPPLTMATGNNQEPVYHHHLQQRAINQTTVTQNRDSMYSSMIPKQPPPQQQQQLPQQHPAPPPPPPPLSVPPVPPPTSHYAQSKKTSRQSSIKRDQDNANDLKNQLRNRQALRKTDMEIERAKTTNDLHEELKRRVNQGPKRNFQARQRAPPVNINPDSNPDEVTNWLLTKGFSKLTVDSLGVLTGAQLFSLTKEELKQVCYEDGSRVYSQLMVQKSRLEDSLNGSAELQAIMQRRKERANSGSDIYDDTGILHQPPPDFAPATPPGYAQNSSGDNSPGW</sequence>
<dbReference type="SUPFAM" id="SSF50729">
    <property type="entry name" value="PH domain-like"/>
    <property type="match status" value="1"/>
</dbReference>
<evidence type="ECO:0000256" key="2">
    <source>
        <dbReference type="ARBA" id="ARBA00006197"/>
    </source>
</evidence>
<evidence type="ECO:0000256" key="1">
    <source>
        <dbReference type="ARBA" id="ARBA00004496"/>
    </source>
</evidence>
<feature type="compositionally biased region" description="Pro residues" evidence="7">
    <location>
        <begin position="984"/>
        <end position="994"/>
    </location>
</feature>
<evidence type="ECO:0000256" key="7">
    <source>
        <dbReference type="SAM" id="MobiDB-lite"/>
    </source>
</evidence>
<feature type="compositionally biased region" description="Polar residues" evidence="7">
    <location>
        <begin position="711"/>
        <end position="720"/>
    </location>
</feature>
<keyword evidence="10" id="KW-1185">Reference proteome</keyword>
<keyword evidence="5" id="KW-0597">Phosphoprotein</keyword>
<dbReference type="Gene3D" id="2.30.29.30">
    <property type="entry name" value="Pleckstrin-homology domain (PH domain)/Phosphotyrosine-binding domain (PTB)"/>
    <property type="match status" value="1"/>
</dbReference>
<feature type="compositionally biased region" description="Polar residues" evidence="7">
    <location>
        <begin position="808"/>
        <end position="819"/>
    </location>
</feature>
<dbReference type="CDD" id="cd01210">
    <property type="entry name" value="PTB_EPS8"/>
    <property type="match status" value="1"/>
</dbReference>
<feature type="compositionally biased region" description="Pro residues" evidence="7">
    <location>
        <begin position="261"/>
        <end position="273"/>
    </location>
</feature>
<feature type="compositionally biased region" description="Basic residues" evidence="7">
    <location>
        <begin position="367"/>
        <end position="376"/>
    </location>
</feature>
<dbReference type="SMART" id="SM00462">
    <property type="entry name" value="PTB"/>
    <property type="match status" value="1"/>
</dbReference>
<dbReference type="InterPro" id="IPR036028">
    <property type="entry name" value="SH3-like_dom_sf"/>
</dbReference>
<dbReference type="Pfam" id="PF08416">
    <property type="entry name" value="PTB"/>
    <property type="match status" value="1"/>
</dbReference>
<dbReference type="InterPro" id="IPR039801">
    <property type="entry name" value="EPS8-like"/>
</dbReference>
<feature type="region of interest" description="Disordered" evidence="7">
    <location>
        <begin position="1"/>
        <end position="36"/>
    </location>
</feature>
<dbReference type="SUPFAM" id="SSF50044">
    <property type="entry name" value="SH3-domain"/>
    <property type="match status" value="1"/>
</dbReference>
<dbReference type="Gene3D" id="1.10.150.50">
    <property type="entry name" value="Transcription Factor, Ets-1"/>
    <property type="match status" value="1"/>
</dbReference>
<feature type="region of interest" description="Disordered" evidence="7">
    <location>
        <begin position="217"/>
        <end position="279"/>
    </location>
</feature>
<dbReference type="Pfam" id="PF00018">
    <property type="entry name" value="SH3_1"/>
    <property type="match status" value="1"/>
</dbReference>
<dbReference type="Pfam" id="PF22975">
    <property type="entry name" value="EPS8_2nd"/>
    <property type="match status" value="1"/>
</dbReference>
<dbReference type="InterPro" id="IPR055093">
    <property type="entry name" value="EPS8_2nd"/>
</dbReference>
<dbReference type="PROSITE" id="PS01179">
    <property type="entry name" value="PID"/>
    <property type="match status" value="1"/>
</dbReference>
<feature type="compositionally biased region" description="Low complexity" evidence="7">
    <location>
        <begin position="638"/>
        <end position="652"/>
    </location>
</feature>
<organism evidence="10 11">
    <name type="scientific">Saccoglossus kowalevskii</name>
    <name type="common">Acorn worm</name>
    <dbReference type="NCBI Taxonomy" id="10224"/>
    <lineage>
        <taxon>Eukaryota</taxon>
        <taxon>Metazoa</taxon>
        <taxon>Hemichordata</taxon>
        <taxon>Enteropneusta</taxon>
        <taxon>Harrimaniidae</taxon>
        <taxon>Saccoglossus</taxon>
    </lineage>
</organism>
<feature type="compositionally biased region" description="Polar residues" evidence="7">
    <location>
        <begin position="998"/>
        <end position="1009"/>
    </location>
</feature>
<feature type="domain" description="SH3" evidence="9">
    <location>
        <begin position="653"/>
        <end position="712"/>
    </location>
</feature>
<evidence type="ECO:0000313" key="10">
    <source>
        <dbReference type="Proteomes" id="UP000694865"/>
    </source>
</evidence>
<accession>A0ABM0MFM0</accession>
<comment type="subcellular location">
    <subcellularLocation>
        <location evidence="1">Cytoplasm</location>
    </subcellularLocation>
</comment>
<evidence type="ECO:0000259" key="8">
    <source>
        <dbReference type="PROSITE" id="PS01179"/>
    </source>
</evidence>
<reference evidence="11" key="1">
    <citation type="submission" date="2025-08" db="UniProtKB">
        <authorList>
            <consortium name="RefSeq"/>
        </authorList>
    </citation>
    <scope>IDENTIFICATION</scope>
    <source>
        <tissue evidence="11">Testes</tissue>
    </source>
</reference>
<gene>
    <name evidence="11" type="primary">LOC100377331</name>
</gene>
<dbReference type="Gene3D" id="2.30.30.40">
    <property type="entry name" value="SH3 Domains"/>
    <property type="match status" value="1"/>
</dbReference>
<protein>
    <submittedName>
        <fullName evidence="11">Epidermal growth factor receptor kinase substrate 8-like</fullName>
    </submittedName>
</protein>
<feature type="region of interest" description="Disordered" evidence="7">
    <location>
        <begin position="965"/>
        <end position="1009"/>
    </location>
</feature>
<dbReference type="PANTHER" id="PTHR12287">
    <property type="entry name" value="EPIDERMAL GROWTH FACTOR RECEPTOR KINASE SUBSTRATE EPS8-RELATED PROTEIN"/>
    <property type="match status" value="1"/>
</dbReference>
<proteinExistence type="inferred from homology"/>